<evidence type="ECO:0000259" key="5">
    <source>
        <dbReference type="Pfam" id="PF18972"/>
    </source>
</evidence>
<dbReference type="InterPro" id="IPR011990">
    <property type="entry name" value="TPR-like_helical_dom_sf"/>
</dbReference>
<dbReference type="PANTHER" id="PTHR46035:SF1">
    <property type="entry name" value="TETRATRICOPEPTIDE REPEAT PROTEIN 4"/>
    <property type="match status" value="1"/>
</dbReference>
<comment type="similarity">
    <text evidence="3">Belongs to the TTC4 family.</text>
</comment>
<keyword evidence="7" id="KW-1185">Reference proteome</keyword>
<proteinExistence type="inferred from homology"/>
<dbReference type="EMBL" id="JBFDAA010000016">
    <property type="protein sequence ID" value="KAL1117179.1"/>
    <property type="molecule type" value="Genomic_DNA"/>
</dbReference>
<evidence type="ECO:0000256" key="1">
    <source>
        <dbReference type="ARBA" id="ARBA00022737"/>
    </source>
</evidence>
<accession>A0ABD0YMV0</accession>
<sequence length="321" mass="37689">MAEGERAALCAKLDRDLDQFIAGLEKKTYADGWDQNNWQEEMAKHPFFMTEQPNEGEKLPPLMEGLQQLKYDSSVNSPEELASNYKEDGNFNFKCKNYRKAILSYTEGLKQKCNNMELNAQLYNNRSACHFLLKNYRSCYIDCKEAIKANVGYRKAQVRLAQCCMELGLYEECINNCDILLKSNRKDEQIISLRIKAEKLLREKERDERKELFNKKKNELDKKKLLEAMQSRGVQFLESSKCRFQQQLEEVFMETPSWDKEGKYKPKDIRIYYEGADNKVHRVNRSSKLGTVLSESRYININVVVYLHSEFFSYIAALLKF</sequence>
<keyword evidence="2" id="KW-0802">TPR repeat</keyword>
<name>A0ABD0YMV0_9HEMI</name>
<evidence type="ECO:0000313" key="6">
    <source>
        <dbReference type="EMBL" id="KAL1117179.1"/>
    </source>
</evidence>
<dbReference type="SUPFAM" id="SSF48452">
    <property type="entry name" value="TPR-like"/>
    <property type="match status" value="1"/>
</dbReference>
<organism evidence="6 7">
    <name type="scientific">Ranatra chinensis</name>
    <dbReference type="NCBI Taxonomy" id="642074"/>
    <lineage>
        <taxon>Eukaryota</taxon>
        <taxon>Metazoa</taxon>
        <taxon>Ecdysozoa</taxon>
        <taxon>Arthropoda</taxon>
        <taxon>Hexapoda</taxon>
        <taxon>Insecta</taxon>
        <taxon>Pterygota</taxon>
        <taxon>Neoptera</taxon>
        <taxon>Paraneoptera</taxon>
        <taxon>Hemiptera</taxon>
        <taxon>Heteroptera</taxon>
        <taxon>Panheteroptera</taxon>
        <taxon>Nepomorpha</taxon>
        <taxon>Nepidae</taxon>
        <taxon>Ranatrinae</taxon>
        <taxon>Ranatra</taxon>
    </lineage>
</organism>
<feature type="domain" description="Cns1/TTC4 wheel" evidence="5">
    <location>
        <begin position="241"/>
        <end position="299"/>
    </location>
</feature>
<dbReference type="Gene3D" id="1.25.40.10">
    <property type="entry name" value="Tetratricopeptide repeat domain"/>
    <property type="match status" value="1"/>
</dbReference>
<dbReference type="Pfam" id="PF18972">
    <property type="entry name" value="Wheel"/>
    <property type="match status" value="1"/>
</dbReference>
<dbReference type="Proteomes" id="UP001558652">
    <property type="component" value="Unassembled WGS sequence"/>
</dbReference>
<protein>
    <recommendedName>
        <fullName evidence="5">Cns1/TTC4 wheel domain-containing protein</fullName>
    </recommendedName>
</protein>
<evidence type="ECO:0000256" key="3">
    <source>
        <dbReference type="ARBA" id="ARBA00023602"/>
    </source>
</evidence>
<evidence type="ECO:0000256" key="2">
    <source>
        <dbReference type="ARBA" id="ARBA00022803"/>
    </source>
</evidence>
<reference evidence="6 7" key="1">
    <citation type="submission" date="2024-07" db="EMBL/GenBank/DDBJ databases">
        <title>Chromosome-level genome assembly of the water stick insect Ranatra chinensis (Heteroptera: Nepidae).</title>
        <authorList>
            <person name="Liu X."/>
        </authorList>
    </citation>
    <scope>NUCLEOTIDE SEQUENCE [LARGE SCALE GENOMIC DNA]</scope>
    <source>
        <strain evidence="6">Cailab_2021Rc</strain>
        <tissue evidence="6">Muscle</tissue>
    </source>
</reference>
<dbReference type="AlphaFoldDB" id="A0ABD0YMV0"/>
<dbReference type="InterPro" id="IPR019734">
    <property type="entry name" value="TPR_rpt"/>
</dbReference>
<feature type="coiled-coil region" evidence="4">
    <location>
        <begin position="190"/>
        <end position="222"/>
    </location>
</feature>
<evidence type="ECO:0000313" key="7">
    <source>
        <dbReference type="Proteomes" id="UP001558652"/>
    </source>
</evidence>
<keyword evidence="4" id="KW-0175">Coiled coil</keyword>
<evidence type="ECO:0000256" key="4">
    <source>
        <dbReference type="SAM" id="Coils"/>
    </source>
</evidence>
<gene>
    <name evidence="6" type="ORF">AAG570_004506</name>
</gene>
<dbReference type="SMART" id="SM00028">
    <property type="entry name" value="TPR"/>
    <property type="match status" value="3"/>
</dbReference>
<dbReference type="InterPro" id="IPR044059">
    <property type="entry name" value="Csn1/TTC4_wheel"/>
</dbReference>
<comment type="caution">
    <text evidence="6">The sequence shown here is derived from an EMBL/GenBank/DDBJ whole genome shotgun (WGS) entry which is preliminary data.</text>
</comment>
<dbReference type="PANTHER" id="PTHR46035">
    <property type="entry name" value="TETRATRICOPEPTIDE REPEAT PROTEIN 4"/>
    <property type="match status" value="1"/>
</dbReference>
<keyword evidence="1" id="KW-0677">Repeat</keyword>